<evidence type="ECO:0000313" key="1">
    <source>
        <dbReference type="EMBL" id="MDQ0171521.1"/>
    </source>
</evidence>
<reference evidence="1 2" key="1">
    <citation type="submission" date="2023-07" db="EMBL/GenBank/DDBJ databases">
        <title>Sorghum-associated microbial communities from plants grown in Nebraska, USA.</title>
        <authorList>
            <person name="Schachtman D."/>
        </authorList>
    </citation>
    <scope>NUCLEOTIDE SEQUENCE [LARGE SCALE GENOMIC DNA]</scope>
    <source>
        <strain evidence="1 2">DS1314</strain>
    </source>
</reference>
<evidence type="ECO:0000313" key="2">
    <source>
        <dbReference type="Proteomes" id="UP001233836"/>
    </source>
</evidence>
<comment type="caution">
    <text evidence="1">The sequence shown here is derived from an EMBL/GenBank/DDBJ whole genome shotgun (WGS) entry which is preliminary data.</text>
</comment>
<protein>
    <recommendedName>
        <fullName evidence="3">Transposase</fullName>
    </recommendedName>
</protein>
<sequence>MHQEALPAESERLLQQAWIQASNQTDLVLGIDDFAIKKGHTYNTGIHDLRGKPC</sequence>
<accession>A0ABT9WE31</accession>
<proteinExistence type="predicted"/>
<evidence type="ECO:0008006" key="3">
    <source>
        <dbReference type="Google" id="ProtNLM"/>
    </source>
</evidence>
<organism evidence="1 2">
    <name type="scientific">Paenibacillus tundrae</name>
    <dbReference type="NCBI Taxonomy" id="528187"/>
    <lineage>
        <taxon>Bacteria</taxon>
        <taxon>Bacillati</taxon>
        <taxon>Bacillota</taxon>
        <taxon>Bacilli</taxon>
        <taxon>Bacillales</taxon>
        <taxon>Paenibacillaceae</taxon>
        <taxon>Paenibacillus</taxon>
    </lineage>
</organism>
<gene>
    <name evidence="1" type="ORF">J2T19_002983</name>
</gene>
<dbReference type="EMBL" id="JAUSTI010000007">
    <property type="protein sequence ID" value="MDQ0171521.1"/>
    <property type="molecule type" value="Genomic_DNA"/>
</dbReference>
<name>A0ABT9WE31_9BACL</name>
<keyword evidence="2" id="KW-1185">Reference proteome</keyword>
<dbReference type="Proteomes" id="UP001233836">
    <property type="component" value="Unassembled WGS sequence"/>
</dbReference>